<name>A0ABW7GMN1_9BURK</name>
<reference evidence="3 4" key="1">
    <citation type="submission" date="2024-08" db="EMBL/GenBank/DDBJ databases">
        <authorList>
            <person name="Lu H."/>
        </authorList>
    </citation>
    <scope>NUCLEOTIDE SEQUENCE [LARGE SCALE GENOMIC DNA]</scope>
    <source>
        <strain evidence="3 4">DXS20W</strain>
    </source>
</reference>
<feature type="region of interest" description="Disordered" evidence="1">
    <location>
        <begin position="27"/>
        <end position="49"/>
    </location>
</feature>
<keyword evidence="2" id="KW-0732">Signal</keyword>
<comment type="caution">
    <text evidence="3">The sequence shown here is derived from an EMBL/GenBank/DDBJ whole genome shotgun (WGS) entry which is preliminary data.</text>
</comment>
<proteinExistence type="predicted"/>
<protein>
    <recommendedName>
        <fullName evidence="5">TonB C-terminal domain-containing protein</fullName>
    </recommendedName>
</protein>
<evidence type="ECO:0000313" key="3">
    <source>
        <dbReference type="EMBL" id="MFG6463219.1"/>
    </source>
</evidence>
<gene>
    <name evidence="3" type="ORF">ACG04Q_16730</name>
</gene>
<evidence type="ECO:0000256" key="2">
    <source>
        <dbReference type="SAM" id="SignalP"/>
    </source>
</evidence>
<accession>A0ABW7GMN1</accession>
<dbReference type="RefSeq" id="WP_394512148.1">
    <property type="nucleotide sequence ID" value="NZ_JBIGHX010000005.1"/>
</dbReference>
<evidence type="ECO:0000256" key="1">
    <source>
        <dbReference type="SAM" id="MobiDB-lite"/>
    </source>
</evidence>
<dbReference type="Proteomes" id="UP001606302">
    <property type="component" value="Unassembled WGS sequence"/>
</dbReference>
<evidence type="ECO:0008006" key="5">
    <source>
        <dbReference type="Google" id="ProtNLM"/>
    </source>
</evidence>
<sequence length="117" mass="12471">MKPLLATVLLGVTLACQAAEPTVAEPAADAPPAAIKLPQGRCPTRPAPEMVPTRMTGKFQYIAHFLLKADGSIENIRVQGRGPQGQGQNIRAAIASYRCLPADADQEIVSTFDFKVD</sequence>
<keyword evidence="4" id="KW-1185">Reference proteome</keyword>
<organism evidence="3 4">
    <name type="scientific">Pelomonas lactea</name>
    <dbReference type="NCBI Taxonomy" id="3299030"/>
    <lineage>
        <taxon>Bacteria</taxon>
        <taxon>Pseudomonadati</taxon>
        <taxon>Pseudomonadota</taxon>
        <taxon>Betaproteobacteria</taxon>
        <taxon>Burkholderiales</taxon>
        <taxon>Sphaerotilaceae</taxon>
        <taxon>Roseateles</taxon>
    </lineage>
</organism>
<feature type="chain" id="PRO_5046755802" description="TonB C-terminal domain-containing protein" evidence="2">
    <location>
        <begin position="19"/>
        <end position="117"/>
    </location>
</feature>
<evidence type="ECO:0000313" key="4">
    <source>
        <dbReference type="Proteomes" id="UP001606302"/>
    </source>
</evidence>
<feature type="signal peptide" evidence="2">
    <location>
        <begin position="1"/>
        <end position="18"/>
    </location>
</feature>
<dbReference type="EMBL" id="JBIGHX010000005">
    <property type="protein sequence ID" value="MFG6463219.1"/>
    <property type="molecule type" value="Genomic_DNA"/>
</dbReference>
<dbReference type="PROSITE" id="PS51257">
    <property type="entry name" value="PROKAR_LIPOPROTEIN"/>
    <property type="match status" value="1"/>
</dbReference>